<dbReference type="InParanoid" id="K3WJF9"/>
<organism evidence="2 3">
    <name type="scientific">Globisporangium ultimum (strain ATCC 200006 / CBS 805.95 / DAOM BR144)</name>
    <name type="common">Pythium ultimum</name>
    <dbReference type="NCBI Taxonomy" id="431595"/>
    <lineage>
        <taxon>Eukaryota</taxon>
        <taxon>Sar</taxon>
        <taxon>Stramenopiles</taxon>
        <taxon>Oomycota</taxon>
        <taxon>Peronosporomycetes</taxon>
        <taxon>Pythiales</taxon>
        <taxon>Pythiaceae</taxon>
        <taxon>Globisporangium</taxon>
    </lineage>
</organism>
<accession>K3WJF9</accession>
<feature type="region of interest" description="Disordered" evidence="1">
    <location>
        <begin position="54"/>
        <end position="82"/>
    </location>
</feature>
<protein>
    <submittedName>
        <fullName evidence="2">Uncharacterized protein</fullName>
    </submittedName>
</protein>
<dbReference type="Proteomes" id="UP000019132">
    <property type="component" value="Unassembled WGS sequence"/>
</dbReference>
<dbReference type="AlphaFoldDB" id="K3WJF9"/>
<reference evidence="2" key="3">
    <citation type="submission" date="2015-02" db="UniProtKB">
        <authorList>
            <consortium name="EnsemblProtists"/>
        </authorList>
    </citation>
    <scope>IDENTIFICATION</scope>
    <source>
        <strain evidence="2">DAOM BR144</strain>
    </source>
</reference>
<name>K3WJF9_GLOUD</name>
<proteinExistence type="predicted"/>
<sequence length="82" mass="9326">MAINTQKNKTISLYRHERDVNPTPVATVHHFYDAHVSQELARHVKMKGNTVPALKSATPRFNQVDSYHENKEIRGPGAYSPE</sequence>
<keyword evidence="3" id="KW-1185">Reference proteome</keyword>
<dbReference type="EnsemblProtists" id="PYU1_T005101">
    <property type="protein sequence ID" value="PYU1_T005101"/>
    <property type="gene ID" value="PYU1_G005090"/>
</dbReference>
<reference evidence="3" key="2">
    <citation type="submission" date="2010-04" db="EMBL/GenBank/DDBJ databases">
        <authorList>
            <person name="Buell R."/>
            <person name="Hamilton J."/>
            <person name="Hostetler J."/>
        </authorList>
    </citation>
    <scope>NUCLEOTIDE SEQUENCE [LARGE SCALE GENOMIC DNA]</scope>
    <source>
        <strain evidence="3">DAOM:BR144</strain>
    </source>
</reference>
<dbReference type="VEuPathDB" id="FungiDB:PYU1_G005090"/>
<reference evidence="3" key="1">
    <citation type="journal article" date="2010" name="Genome Biol.">
        <title>Genome sequence of the necrotrophic plant pathogen Pythium ultimum reveals original pathogenicity mechanisms and effector repertoire.</title>
        <authorList>
            <person name="Levesque C.A."/>
            <person name="Brouwer H."/>
            <person name="Cano L."/>
            <person name="Hamilton J.P."/>
            <person name="Holt C."/>
            <person name="Huitema E."/>
            <person name="Raffaele S."/>
            <person name="Robideau G.P."/>
            <person name="Thines M."/>
            <person name="Win J."/>
            <person name="Zerillo M.M."/>
            <person name="Beakes G.W."/>
            <person name="Boore J.L."/>
            <person name="Busam D."/>
            <person name="Dumas B."/>
            <person name="Ferriera S."/>
            <person name="Fuerstenberg S.I."/>
            <person name="Gachon C.M."/>
            <person name="Gaulin E."/>
            <person name="Govers F."/>
            <person name="Grenville-Briggs L."/>
            <person name="Horner N."/>
            <person name="Hostetler J."/>
            <person name="Jiang R.H."/>
            <person name="Johnson J."/>
            <person name="Krajaejun T."/>
            <person name="Lin H."/>
            <person name="Meijer H.J."/>
            <person name="Moore B."/>
            <person name="Morris P."/>
            <person name="Phuntmart V."/>
            <person name="Puiu D."/>
            <person name="Shetty J."/>
            <person name="Stajich J.E."/>
            <person name="Tripathy S."/>
            <person name="Wawra S."/>
            <person name="van West P."/>
            <person name="Whitty B.R."/>
            <person name="Coutinho P.M."/>
            <person name="Henrissat B."/>
            <person name="Martin F."/>
            <person name="Thomas P.D."/>
            <person name="Tyler B.M."/>
            <person name="De Vries R.P."/>
            <person name="Kamoun S."/>
            <person name="Yandell M."/>
            <person name="Tisserat N."/>
            <person name="Buell C.R."/>
        </authorList>
    </citation>
    <scope>NUCLEOTIDE SEQUENCE</scope>
    <source>
        <strain evidence="3">DAOM:BR144</strain>
    </source>
</reference>
<dbReference type="HOGENOM" id="CLU_2565498_0_0_1"/>
<dbReference type="EMBL" id="GL376564">
    <property type="status" value="NOT_ANNOTATED_CDS"/>
    <property type="molecule type" value="Genomic_DNA"/>
</dbReference>
<evidence type="ECO:0000313" key="2">
    <source>
        <dbReference type="EnsemblProtists" id="PYU1_T005101"/>
    </source>
</evidence>
<evidence type="ECO:0000256" key="1">
    <source>
        <dbReference type="SAM" id="MobiDB-lite"/>
    </source>
</evidence>
<evidence type="ECO:0000313" key="3">
    <source>
        <dbReference type="Proteomes" id="UP000019132"/>
    </source>
</evidence>